<gene>
    <name evidence="5" type="ORF">OG913_23625</name>
</gene>
<feature type="short sequence motif" description="DGA/G" evidence="2">
    <location>
        <begin position="264"/>
        <end position="266"/>
    </location>
</feature>
<feature type="domain" description="PNPLA" evidence="4">
    <location>
        <begin position="62"/>
        <end position="277"/>
    </location>
</feature>
<name>A0ABZ1SHE1_9ACTN</name>
<keyword evidence="2" id="KW-0378">Hydrolase</keyword>
<keyword evidence="6" id="KW-1185">Reference proteome</keyword>
<dbReference type="PANTHER" id="PTHR46394:SF1">
    <property type="entry name" value="PNPLA DOMAIN-CONTAINING PROTEIN"/>
    <property type="match status" value="1"/>
</dbReference>
<evidence type="ECO:0000256" key="1">
    <source>
        <dbReference type="ARBA" id="ARBA00023098"/>
    </source>
</evidence>
<dbReference type="Proteomes" id="UP001432011">
    <property type="component" value="Chromosome"/>
</dbReference>
<dbReference type="InterPro" id="IPR002641">
    <property type="entry name" value="PNPLA_dom"/>
</dbReference>
<feature type="compositionally biased region" description="Basic and acidic residues" evidence="3">
    <location>
        <begin position="8"/>
        <end position="30"/>
    </location>
</feature>
<dbReference type="RefSeq" id="WP_328708441.1">
    <property type="nucleotide sequence ID" value="NZ_CP108085.1"/>
</dbReference>
<sequence>MAGATNRATDRANDRANDRATNRANDRANDRASNGTDHGASNETDSRANSRANSGTDKRADLVLEGGGVKGVGLVGALHELHAAGYRFGRAAGTRVAGTSAGAVVGALAAAGMRPERMRDLLFQVDYRRFRDASAVERVPLVGRGFSLLSLLFERGVFEGDYLREWLGNELAGLGVETFDDLALDDPAPWMGEDQRYSLVVTATDVTLGRLVRLPWDYRSVYGVAEPGRQRVADAVRASMSIPFFFEPVTITNPGTGLVSTLVDGGVLSNFPIDTLDRTDGEQPRWPTFGVKLLPAFREDTLRLPLAGAPHLPALRLLASLVGTAIVGHDQTYLDQPWVRARTIQVDTESVGVVDFGLDERQKLDLYLNGRTAGAAFLTTWNWDDYRARFRPPARSSARKTSGRKTSGRAETAGSLLGR</sequence>
<evidence type="ECO:0000313" key="5">
    <source>
        <dbReference type="EMBL" id="WUP72415.1"/>
    </source>
</evidence>
<feature type="short sequence motif" description="GXGXXG" evidence="2">
    <location>
        <begin position="66"/>
        <end position="71"/>
    </location>
</feature>
<dbReference type="InterPro" id="IPR052580">
    <property type="entry name" value="Lipid_Hydrolase"/>
</dbReference>
<dbReference type="SUPFAM" id="SSF52151">
    <property type="entry name" value="FabD/lysophospholipase-like"/>
    <property type="match status" value="1"/>
</dbReference>
<dbReference type="EMBL" id="CP108085">
    <property type="protein sequence ID" value="WUP72415.1"/>
    <property type="molecule type" value="Genomic_DNA"/>
</dbReference>
<proteinExistence type="predicted"/>
<evidence type="ECO:0000259" key="4">
    <source>
        <dbReference type="PROSITE" id="PS51635"/>
    </source>
</evidence>
<feature type="region of interest" description="Disordered" evidence="3">
    <location>
        <begin position="1"/>
        <end position="59"/>
    </location>
</feature>
<dbReference type="Gene3D" id="3.40.1090.10">
    <property type="entry name" value="Cytosolic phospholipase A2 catalytic domain"/>
    <property type="match status" value="2"/>
</dbReference>
<accession>A0ABZ1SHE1</accession>
<keyword evidence="1 2" id="KW-0443">Lipid metabolism</keyword>
<feature type="compositionally biased region" description="Polar residues" evidence="3">
    <location>
        <begin position="31"/>
        <end position="55"/>
    </location>
</feature>
<feature type="active site" description="Proton acceptor" evidence="2">
    <location>
        <position position="264"/>
    </location>
</feature>
<evidence type="ECO:0000313" key="6">
    <source>
        <dbReference type="Proteomes" id="UP001432011"/>
    </source>
</evidence>
<dbReference type="PROSITE" id="PS51635">
    <property type="entry name" value="PNPLA"/>
    <property type="match status" value="1"/>
</dbReference>
<keyword evidence="2" id="KW-0442">Lipid degradation</keyword>
<reference evidence="5" key="1">
    <citation type="submission" date="2022-10" db="EMBL/GenBank/DDBJ databases">
        <title>The complete genomes of actinobacterial strains from the NBC collection.</title>
        <authorList>
            <person name="Joergensen T.S."/>
            <person name="Alvarez Arevalo M."/>
            <person name="Sterndorff E.B."/>
            <person name="Faurdal D."/>
            <person name="Vuksanovic O."/>
            <person name="Mourched A.-S."/>
            <person name="Charusanti P."/>
            <person name="Shaw S."/>
            <person name="Blin K."/>
            <person name="Weber T."/>
        </authorList>
    </citation>
    <scope>NUCLEOTIDE SEQUENCE</scope>
    <source>
        <strain evidence="5">NBC_00254</strain>
    </source>
</reference>
<feature type="compositionally biased region" description="Basic residues" evidence="3">
    <location>
        <begin position="394"/>
        <end position="407"/>
    </location>
</feature>
<dbReference type="InterPro" id="IPR016035">
    <property type="entry name" value="Acyl_Trfase/lysoPLipase"/>
</dbReference>
<protein>
    <submittedName>
        <fullName evidence="5">Patatin-like phospholipase family protein</fullName>
    </submittedName>
</protein>
<evidence type="ECO:0000256" key="3">
    <source>
        <dbReference type="SAM" id="MobiDB-lite"/>
    </source>
</evidence>
<evidence type="ECO:0000256" key="2">
    <source>
        <dbReference type="PROSITE-ProRule" id="PRU01161"/>
    </source>
</evidence>
<feature type="region of interest" description="Disordered" evidence="3">
    <location>
        <begin position="394"/>
        <end position="419"/>
    </location>
</feature>
<feature type="short sequence motif" description="GXSXG" evidence="2">
    <location>
        <begin position="98"/>
        <end position="102"/>
    </location>
</feature>
<dbReference type="PANTHER" id="PTHR46394">
    <property type="entry name" value="ANNEXIN"/>
    <property type="match status" value="1"/>
</dbReference>
<dbReference type="Pfam" id="PF01734">
    <property type="entry name" value="Patatin"/>
    <property type="match status" value="1"/>
</dbReference>
<feature type="active site" description="Nucleophile" evidence="2">
    <location>
        <position position="100"/>
    </location>
</feature>
<organism evidence="5 6">
    <name type="scientific">Microbispora hainanensis</name>
    <dbReference type="NCBI Taxonomy" id="568844"/>
    <lineage>
        <taxon>Bacteria</taxon>
        <taxon>Bacillati</taxon>
        <taxon>Actinomycetota</taxon>
        <taxon>Actinomycetes</taxon>
        <taxon>Streptosporangiales</taxon>
        <taxon>Streptosporangiaceae</taxon>
        <taxon>Microbispora</taxon>
    </lineage>
</organism>